<sequence>MAFRAPGILDLAIKGWDSKVALRKQEIENMLFIQA</sequence>
<dbReference type="EMBL" id="QXGE01002040">
    <property type="protein sequence ID" value="KAE9285525.1"/>
    <property type="molecule type" value="Genomic_DNA"/>
</dbReference>
<evidence type="ECO:0000313" key="16">
    <source>
        <dbReference type="Proteomes" id="UP000460718"/>
    </source>
</evidence>
<evidence type="ECO:0000313" key="15">
    <source>
        <dbReference type="Proteomes" id="UP000441208"/>
    </source>
</evidence>
<evidence type="ECO:0000313" key="5">
    <source>
        <dbReference type="EMBL" id="KAE9102870.1"/>
    </source>
</evidence>
<dbReference type="Proteomes" id="UP000441208">
    <property type="component" value="Unassembled WGS sequence"/>
</dbReference>
<evidence type="ECO:0000313" key="4">
    <source>
        <dbReference type="EMBL" id="KAE9080211.1"/>
    </source>
</evidence>
<evidence type="ECO:0000313" key="2">
    <source>
        <dbReference type="EMBL" id="KAE8982904.1"/>
    </source>
</evidence>
<dbReference type="EMBL" id="QXFX01002155">
    <property type="protein sequence ID" value="KAE9080073.1"/>
    <property type="molecule type" value="Genomic_DNA"/>
</dbReference>
<protein>
    <submittedName>
        <fullName evidence="6">Uncharacterized protein</fullName>
    </submittedName>
</protein>
<gene>
    <name evidence="9" type="ORF">PF001_g21869</name>
    <name evidence="8" type="ORF">PF002_g24119</name>
    <name evidence="7" type="ORF">PF004_g21937</name>
    <name evidence="6" type="ORF">PF005_g23088</name>
    <name evidence="5" type="ORF">PF006_g22320</name>
    <name evidence="4" type="ORF">PF007_g23138</name>
    <name evidence="1" type="ORF">PF009_g23810</name>
    <name evidence="3" type="ORF">PF010_g22522</name>
    <name evidence="2" type="ORF">PF011_g21418</name>
</gene>
<evidence type="ECO:0000313" key="6">
    <source>
        <dbReference type="EMBL" id="KAE9180896.1"/>
    </source>
</evidence>
<reference evidence="10 11" key="1">
    <citation type="submission" date="2018-08" db="EMBL/GenBank/DDBJ databases">
        <title>Genomic investigation of the strawberry pathogen Phytophthora fragariae indicates pathogenicity is determined by transcriptional variation in three key races.</title>
        <authorList>
            <person name="Adams T.M."/>
            <person name="Armitage A.D."/>
            <person name="Sobczyk M.K."/>
            <person name="Bates H.J."/>
            <person name="Dunwell J.M."/>
            <person name="Nellist C.F."/>
            <person name="Harrison R.J."/>
        </authorList>
    </citation>
    <scope>NUCLEOTIDE SEQUENCE [LARGE SCALE GENOMIC DNA]</scope>
    <source>
        <strain evidence="9 12">A4</strain>
        <strain evidence="8 13">BC-1</strain>
        <strain evidence="7 17">BC-23</strain>
        <strain evidence="6 11">NOV-27</strain>
        <strain evidence="5 14">NOV-5</strain>
        <strain evidence="4 15">NOV-71</strain>
        <strain evidence="1 10">NOV-9</strain>
        <strain evidence="3 18">ONT-3</strain>
        <strain evidence="2 16">SCRP245</strain>
    </source>
</reference>
<evidence type="ECO:0000313" key="7">
    <source>
        <dbReference type="EMBL" id="KAE9190338.1"/>
    </source>
</evidence>
<evidence type="ECO:0000313" key="14">
    <source>
        <dbReference type="Proteomes" id="UP000440732"/>
    </source>
</evidence>
<dbReference type="Proteomes" id="UP000440367">
    <property type="component" value="Unassembled WGS sequence"/>
</dbReference>
<dbReference type="EMBL" id="QXGF01002140">
    <property type="protein sequence ID" value="KAE8925996.1"/>
    <property type="molecule type" value="Genomic_DNA"/>
</dbReference>
<dbReference type="EMBL" id="QXFW01002029">
    <property type="protein sequence ID" value="KAE8982904.1"/>
    <property type="molecule type" value="Genomic_DNA"/>
</dbReference>
<dbReference type="EMBL" id="QXGB01002153">
    <property type="protein sequence ID" value="KAE9180896.1"/>
    <property type="molecule type" value="Genomic_DNA"/>
</dbReference>
<organism evidence="6 11">
    <name type="scientific">Phytophthora fragariae</name>
    <dbReference type="NCBI Taxonomy" id="53985"/>
    <lineage>
        <taxon>Eukaryota</taxon>
        <taxon>Sar</taxon>
        <taxon>Stramenopiles</taxon>
        <taxon>Oomycota</taxon>
        <taxon>Peronosporomycetes</taxon>
        <taxon>Peronosporales</taxon>
        <taxon>Peronosporaceae</taxon>
        <taxon>Phytophthora</taxon>
    </lineage>
</organism>
<evidence type="ECO:0000313" key="1">
    <source>
        <dbReference type="EMBL" id="KAE8925996.1"/>
    </source>
</evidence>
<evidence type="ECO:0000313" key="8">
    <source>
        <dbReference type="EMBL" id="KAE9192727.1"/>
    </source>
</evidence>
<evidence type="ECO:0000313" key="17">
    <source>
        <dbReference type="Proteomes" id="UP000476176"/>
    </source>
</evidence>
<dbReference type="Proteomes" id="UP000440732">
    <property type="component" value="Unassembled WGS sequence"/>
</dbReference>
<dbReference type="EMBL" id="QXGD01002159">
    <property type="protein sequence ID" value="KAE9192727.1"/>
    <property type="molecule type" value="Genomic_DNA"/>
</dbReference>
<dbReference type="AlphaFoldDB" id="A0A6A3WEC8"/>
<dbReference type="Proteomes" id="UP000437068">
    <property type="component" value="Unassembled WGS sequence"/>
</dbReference>
<accession>A0A6A3WEC8</accession>
<evidence type="ECO:0000313" key="11">
    <source>
        <dbReference type="Proteomes" id="UP000433483"/>
    </source>
</evidence>
<dbReference type="Proteomes" id="UP000433483">
    <property type="component" value="Unassembled WGS sequence"/>
</dbReference>
<name>A0A6A3WEC8_9STRA</name>
<dbReference type="Proteomes" id="UP000476176">
    <property type="component" value="Unassembled WGS sequence"/>
</dbReference>
<dbReference type="EMBL" id="QXGA01002156">
    <property type="protein sequence ID" value="KAE9102870.1"/>
    <property type="molecule type" value="Genomic_DNA"/>
</dbReference>
<evidence type="ECO:0000313" key="18">
    <source>
        <dbReference type="Proteomes" id="UP000488956"/>
    </source>
</evidence>
<keyword evidence="11" id="KW-1185">Reference proteome</keyword>
<evidence type="ECO:0000313" key="3">
    <source>
        <dbReference type="EMBL" id="KAE9080073.1"/>
    </source>
</evidence>
<dbReference type="EMBL" id="QXGC01002132">
    <property type="protein sequence ID" value="KAE9190338.1"/>
    <property type="molecule type" value="Genomic_DNA"/>
</dbReference>
<proteinExistence type="predicted"/>
<evidence type="ECO:0000313" key="13">
    <source>
        <dbReference type="Proteomes" id="UP000440367"/>
    </source>
</evidence>
<evidence type="ECO:0000313" key="9">
    <source>
        <dbReference type="EMBL" id="KAE9285525.1"/>
    </source>
</evidence>
<evidence type="ECO:0000313" key="12">
    <source>
        <dbReference type="Proteomes" id="UP000437068"/>
    </source>
</evidence>
<dbReference type="Proteomes" id="UP000460718">
    <property type="component" value="Unassembled WGS sequence"/>
</dbReference>
<comment type="caution">
    <text evidence="6">The sequence shown here is derived from an EMBL/GenBank/DDBJ whole genome shotgun (WGS) entry which is preliminary data.</text>
</comment>
<evidence type="ECO:0000313" key="10">
    <source>
        <dbReference type="Proteomes" id="UP000429523"/>
    </source>
</evidence>
<dbReference type="Proteomes" id="UP000429523">
    <property type="component" value="Unassembled WGS sequence"/>
</dbReference>
<dbReference type="EMBL" id="QXFZ01002146">
    <property type="protein sequence ID" value="KAE9080211.1"/>
    <property type="molecule type" value="Genomic_DNA"/>
</dbReference>
<dbReference type="Proteomes" id="UP000488956">
    <property type="component" value="Unassembled WGS sequence"/>
</dbReference>